<accession>A0AAE3D9D1</accession>
<gene>
    <name evidence="3" type="ORF">LKD36_05100</name>
</gene>
<dbReference type="InterPro" id="IPR001667">
    <property type="entry name" value="DDH_dom"/>
</dbReference>
<dbReference type="SUPFAM" id="SSF64182">
    <property type="entry name" value="DHH phosphoesterases"/>
    <property type="match status" value="1"/>
</dbReference>
<keyword evidence="4" id="KW-1185">Reference proteome</keyword>
<feature type="domain" description="DHHA1" evidence="2">
    <location>
        <begin position="214"/>
        <end position="297"/>
    </location>
</feature>
<evidence type="ECO:0000313" key="3">
    <source>
        <dbReference type="EMBL" id="MCC2125553.1"/>
    </source>
</evidence>
<proteinExistence type="predicted"/>
<evidence type="ECO:0000259" key="1">
    <source>
        <dbReference type="Pfam" id="PF01368"/>
    </source>
</evidence>
<dbReference type="Gene3D" id="3.10.310.30">
    <property type="match status" value="1"/>
</dbReference>
<dbReference type="InterPro" id="IPR003156">
    <property type="entry name" value="DHHA1_dom"/>
</dbReference>
<dbReference type="EMBL" id="JAJEPS010000003">
    <property type="protein sequence ID" value="MCC2125553.1"/>
    <property type="molecule type" value="Genomic_DNA"/>
</dbReference>
<sequence>MQLQKELEGVTTVAIAGHIRPDGDSVGACIGLWTYINDNFPQVEADMWLEKPDDKFSMLKGFSELRVPDGEEREYDLFIAVDCAALDRLGKAQPAFEKAGKTLCIDHHVSNKGYALTNIIDGDASSACEVICRLLDMEKVSRDAASALYMGIAHDTGVFQYSCTSPETMRLAAALMEKQIPYTEILEETFYKKTYLQNQVMGKALLESMRLLNGKCIVSVMRQKDMDFFGVTTTDLDGIVSQMKQTKGVEVAIFLYETDYMEYKVSLRSENIVDVSKVASYFGGGGHVRAAGVTMKGTFHDIVNNLTLHIERQLEGQED</sequence>
<dbReference type="GO" id="GO:0003676">
    <property type="term" value="F:nucleic acid binding"/>
    <property type="evidence" value="ECO:0007669"/>
    <property type="project" value="InterPro"/>
</dbReference>
<dbReference type="InterPro" id="IPR051319">
    <property type="entry name" value="Oligoribo/pAp-PDE_c-di-AMP_PDE"/>
</dbReference>
<dbReference type="Pfam" id="PF01368">
    <property type="entry name" value="DHH"/>
    <property type="match status" value="1"/>
</dbReference>
<dbReference type="Proteomes" id="UP001198220">
    <property type="component" value="Unassembled WGS sequence"/>
</dbReference>
<dbReference type="InterPro" id="IPR038763">
    <property type="entry name" value="DHH_sf"/>
</dbReference>
<dbReference type="PANTHER" id="PTHR47618">
    <property type="entry name" value="BIFUNCTIONAL OLIGORIBONUCLEASE AND PAP PHOSPHATASE NRNA"/>
    <property type="match status" value="1"/>
</dbReference>
<comment type="caution">
    <text evidence="3">The sequence shown here is derived from an EMBL/GenBank/DDBJ whole genome shotgun (WGS) entry which is preliminary data.</text>
</comment>
<reference evidence="3 4" key="1">
    <citation type="submission" date="2021-10" db="EMBL/GenBank/DDBJ databases">
        <title>Anaerobic single-cell dispensing facilitates the cultivation of human gut bacteria.</title>
        <authorList>
            <person name="Afrizal A."/>
        </authorList>
    </citation>
    <scope>NUCLEOTIDE SEQUENCE [LARGE SCALE GENOMIC DNA]</scope>
    <source>
        <strain evidence="3 4">CLA-AA-H276</strain>
    </source>
</reference>
<organism evidence="3 4">
    <name type="scientific">Hominiventricola filiformis</name>
    <dbReference type="NCBI Taxonomy" id="2885352"/>
    <lineage>
        <taxon>Bacteria</taxon>
        <taxon>Bacillati</taxon>
        <taxon>Bacillota</taxon>
        <taxon>Clostridia</taxon>
        <taxon>Lachnospirales</taxon>
        <taxon>Lachnospiraceae</taxon>
        <taxon>Hominiventricola</taxon>
    </lineage>
</organism>
<name>A0AAE3D9D1_9FIRM</name>
<dbReference type="Pfam" id="PF02272">
    <property type="entry name" value="DHHA1"/>
    <property type="match status" value="1"/>
</dbReference>
<evidence type="ECO:0000259" key="2">
    <source>
        <dbReference type="Pfam" id="PF02272"/>
    </source>
</evidence>
<dbReference type="PANTHER" id="PTHR47618:SF1">
    <property type="entry name" value="BIFUNCTIONAL OLIGORIBONUCLEASE AND PAP PHOSPHATASE NRNA"/>
    <property type="match status" value="1"/>
</dbReference>
<evidence type="ECO:0000313" key="4">
    <source>
        <dbReference type="Proteomes" id="UP001198220"/>
    </source>
</evidence>
<protein>
    <submittedName>
        <fullName evidence="3">Bifunctional oligoribonuclease/PAP phosphatase NrnA</fullName>
    </submittedName>
</protein>
<feature type="domain" description="DDH" evidence="1">
    <location>
        <begin position="13"/>
        <end position="152"/>
    </location>
</feature>
<dbReference type="RefSeq" id="WP_118769259.1">
    <property type="nucleotide sequence ID" value="NZ_JAJEPS010000003.1"/>
</dbReference>
<dbReference type="AlphaFoldDB" id="A0AAE3D9D1"/>
<dbReference type="Gene3D" id="3.90.1640.10">
    <property type="entry name" value="inorganic pyrophosphatase (n-terminal core)"/>
    <property type="match status" value="1"/>
</dbReference>